<accession>A0A1H9EUY7</accession>
<name>A0A1H9EUY7_9RHOB</name>
<feature type="region of interest" description="Disordered" evidence="1">
    <location>
        <begin position="1"/>
        <end position="22"/>
    </location>
</feature>
<organism evidence="3 4">
    <name type="scientific">Thalassovita taeanensis</name>
    <dbReference type="NCBI Taxonomy" id="657014"/>
    <lineage>
        <taxon>Bacteria</taxon>
        <taxon>Pseudomonadati</taxon>
        <taxon>Pseudomonadota</taxon>
        <taxon>Alphaproteobacteria</taxon>
        <taxon>Rhodobacterales</taxon>
        <taxon>Roseobacteraceae</taxon>
        <taxon>Thalassovita</taxon>
    </lineage>
</organism>
<reference evidence="3 4" key="1">
    <citation type="submission" date="2016-10" db="EMBL/GenBank/DDBJ databases">
        <authorList>
            <person name="de Groot N.N."/>
        </authorList>
    </citation>
    <scope>NUCLEOTIDE SEQUENCE [LARGE SCALE GENOMIC DNA]</scope>
    <source>
        <strain evidence="3 4">DSM 22007</strain>
    </source>
</reference>
<feature type="transmembrane region" description="Helical" evidence="2">
    <location>
        <begin position="27"/>
        <end position="45"/>
    </location>
</feature>
<keyword evidence="2" id="KW-0472">Membrane</keyword>
<keyword evidence="2" id="KW-0812">Transmembrane</keyword>
<evidence type="ECO:0000256" key="1">
    <source>
        <dbReference type="SAM" id="MobiDB-lite"/>
    </source>
</evidence>
<gene>
    <name evidence="3" type="ORF">SAMN04488092_105183</name>
</gene>
<evidence type="ECO:0000313" key="3">
    <source>
        <dbReference type="EMBL" id="SEQ29566.1"/>
    </source>
</evidence>
<keyword evidence="2" id="KW-1133">Transmembrane helix</keyword>
<keyword evidence="4" id="KW-1185">Reference proteome</keyword>
<evidence type="ECO:0000256" key="2">
    <source>
        <dbReference type="SAM" id="Phobius"/>
    </source>
</evidence>
<feature type="transmembrane region" description="Helical" evidence="2">
    <location>
        <begin position="51"/>
        <end position="69"/>
    </location>
</feature>
<evidence type="ECO:0000313" key="4">
    <source>
        <dbReference type="Proteomes" id="UP000198634"/>
    </source>
</evidence>
<sequence>MTLADPTLSHDAAPKDKATSSKSPDGLILLVVLVLLVLWGLSIFAFGVPGLYMPAVAAVPVIWVVLLMISRT</sequence>
<dbReference type="STRING" id="657014.SAMN04488092_105183"/>
<protein>
    <submittedName>
        <fullName evidence="3">Uncharacterized protein</fullName>
    </submittedName>
</protein>
<dbReference type="RefSeq" id="WP_090269638.1">
    <property type="nucleotide sequence ID" value="NZ_FOEP01000005.1"/>
</dbReference>
<proteinExistence type="predicted"/>
<dbReference type="EMBL" id="FOEP01000005">
    <property type="protein sequence ID" value="SEQ29566.1"/>
    <property type="molecule type" value="Genomic_DNA"/>
</dbReference>
<dbReference type="AlphaFoldDB" id="A0A1H9EUY7"/>
<dbReference type="Proteomes" id="UP000198634">
    <property type="component" value="Unassembled WGS sequence"/>
</dbReference>